<sequence>MIREEFVPSIFRDPFIPDGEKSTYHVGITGQPGGMEVSQVVVHNRGGYHTTLEVGPAQRHRDGREPVMTIEQRIGRIDGRLHAETYRAQTFSGSTLVSREEANFVDTVHLQPGGLPAPYPANVMPIAAGLTLLRGLEFAEGLMETVDVWLAFSVHWPLLVRVEKQVVLTGPAGVFSCWQVRLRPGFEHVNGMLDKMVGSVVPPFLAHFEVAAPHRLVQLSFPTQMSMSAPRATMELVS</sequence>
<evidence type="ECO:0000313" key="2">
    <source>
        <dbReference type="Proteomes" id="UP000295087"/>
    </source>
</evidence>
<proteinExistence type="predicted"/>
<evidence type="ECO:0000313" key="1">
    <source>
        <dbReference type="EMBL" id="TDP41379.1"/>
    </source>
</evidence>
<comment type="caution">
    <text evidence="1">The sequence shown here is derived from an EMBL/GenBank/DDBJ whole genome shotgun (WGS) entry which is preliminary data.</text>
</comment>
<dbReference type="Proteomes" id="UP000295087">
    <property type="component" value="Unassembled WGS sequence"/>
</dbReference>
<dbReference type="EMBL" id="SNXK01000001">
    <property type="protein sequence ID" value="TDP41379.1"/>
    <property type="molecule type" value="Genomic_DNA"/>
</dbReference>
<organism evidence="1 2">
    <name type="scientific">Nocardia ignorata</name>
    <dbReference type="NCBI Taxonomy" id="145285"/>
    <lineage>
        <taxon>Bacteria</taxon>
        <taxon>Bacillati</taxon>
        <taxon>Actinomycetota</taxon>
        <taxon>Actinomycetes</taxon>
        <taxon>Mycobacteriales</taxon>
        <taxon>Nocardiaceae</taxon>
        <taxon>Nocardia</taxon>
    </lineage>
</organism>
<reference evidence="1 2" key="1">
    <citation type="submission" date="2019-03" db="EMBL/GenBank/DDBJ databases">
        <title>Genomic Encyclopedia of Type Strains, Phase IV (KMG-IV): sequencing the most valuable type-strain genomes for metagenomic binning, comparative biology and taxonomic classification.</title>
        <authorList>
            <person name="Goeker M."/>
        </authorList>
    </citation>
    <scope>NUCLEOTIDE SEQUENCE [LARGE SCALE GENOMIC DNA]</scope>
    <source>
        <strain evidence="1 2">DSM 44496</strain>
    </source>
</reference>
<dbReference type="RefSeq" id="WP_243749685.1">
    <property type="nucleotide sequence ID" value="NZ_JBHXPO010000001.1"/>
</dbReference>
<keyword evidence="2" id="KW-1185">Reference proteome</keyword>
<gene>
    <name evidence="1" type="ORF">DFR75_101478</name>
</gene>
<accession>A0A4V3CQ96</accession>
<name>A0A4V3CQ96_NOCIG</name>
<protein>
    <submittedName>
        <fullName evidence="1">Uncharacterized protein</fullName>
    </submittedName>
</protein>
<dbReference type="AlphaFoldDB" id="A0A4V3CQ96"/>